<dbReference type="SMART" id="SM00450">
    <property type="entry name" value="RHOD"/>
    <property type="match status" value="1"/>
</dbReference>
<dbReference type="GO" id="GO:0005737">
    <property type="term" value="C:cytoplasm"/>
    <property type="evidence" value="ECO:0007669"/>
    <property type="project" value="TreeGrafter"/>
</dbReference>
<dbReference type="PROSITE" id="PS50054">
    <property type="entry name" value="TYR_PHOSPHATASE_DUAL"/>
    <property type="match status" value="1"/>
</dbReference>
<accession>A0A8S3YTW4</accession>
<dbReference type="SMART" id="SM00195">
    <property type="entry name" value="DSPc"/>
    <property type="match status" value="1"/>
</dbReference>
<dbReference type="InterPro" id="IPR029021">
    <property type="entry name" value="Prot-tyrosine_phosphatase-like"/>
</dbReference>
<dbReference type="PANTHER" id="PTHR10159">
    <property type="entry name" value="DUAL SPECIFICITY PROTEIN PHOSPHATASE"/>
    <property type="match status" value="1"/>
</dbReference>
<keyword evidence="4" id="KW-0904">Protein phosphatase</keyword>
<dbReference type="CDD" id="cd01446">
    <property type="entry name" value="DSP_MapKP"/>
    <property type="match status" value="1"/>
</dbReference>
<protein>
    <recommendedName>
        <fullName evidence="2">protein-tyrosine-phosphatase</fullName>
        <ecNumber evidence="2">3.1.3.48</ecNumber>
    </recommendedName>
</protein>
<dbReference type="InterPro" id="IPR001763">
    <property type="entry name" value="Rhodanese-like_dom"/>
</dbReference>
<dbReference type="GO" id="GO:0043409">
    <property type="term" value="P:negative regulation of MAPK cascade"/>
    <property type="evidence" value="ECO:0007669"/>
    <property type="project" value="TreeGrafter"/>
</dbReference>
<dbReference type="PANTHER" id="PTHR10159:SF533">
    <property type="entry name" value="TYROSINE-PROTEIN PHOSPHATASE VHP-1"/>
    <property type="match status" value="1"/>
</dbReference>
<evidence type="ECO:0000259" key="7">
    <source>
        <dbReference type="PROSITE" id="PS50206"/>
    </source>
</evidence>
<dbReference type="Pfam" id="PF00581">
    <property type="entry name" value="Rhodanese"/>
    <property type="match status" value="1"/>
</dbReference>
<proteinExistence type="inferred from homology"/>
<feature type="domain" description="Tyrosine specific protein phosphatases" evidence="6">
    <location>
        <begin position="282"/>
        <end position="327"/>
    </location>
</feature>
<dbReference type="Gene3D" id="3.40.250.10">
    <property type="entry name" value="Rhodanese-like domain"/>
    <property type="match status" value="1"/>
</dbReference>
<evidence type="ECO:0000256" key="4">
    <source>
        <dbReference type="ARBA" id="ARBA00022912"/>
    </source>
</evidence>
<dbReference type="GO" id="GO:0017017">
    <property type="term" value="F:MAP kinase tyrosine/serine/threonine phosphatase activity"/>
    <property type="evidence" value="ECO:0007669"/>
    <property type="project" value="InterPro"/>
</dbReference>
<dbReference type="PROSITE" id="PS50206">
    <property type="entry name" value="RHODANESE_3"/>
    <property type="match status" value="1"/>
</dbReference>
<dbReference type="PRINTS" id="PR01764">
    <property type="entry name" value="MAPKPHPHTASE"/>
</dbReference>
<evidence type="ECO:0000259" key="6">
    <source>
        <dbReference type="PROSITE" id="PS50056"/>
    </source>
</evidence>
<dbReference type="InterPro" id="IPR000340">
    <property type="entry name" value="Dual-sp_phosphatase_cat-dom"/>
</dbReference>
<evidence type="ECO:0000256" key="2">
    <source>
        <dbReference type="ARBA" id="ARBA00013064"/>
    </source>
</evidence>
<dbReference type="GO" id="GO:0033550">
    <property type="term" value="F:MAP kinase tyrosine phosphatase activity"/>
    <property type="evidence" value="ECO:0007669"/>
    <property type="project" value="TreeGrafter"/>
</dbReference>
<dbReference type="GO" id="GO:0008330">
    <property type="term" value="F:protein tyrosine/threonine phosphatase activity"/>
    <property type="evidence" value="ECO:0007669"/>
    <property type="project" value="TreeGrafter"/>
</dbReference>
<sequence length="327" mass="36244">MYLMAAIPTYCKSGNHGSSQRQEGGGVDCVASSRGNGSTCVAPDNFRLLEIDENDNSFPWGLIHHNELAHMLNSGLGKTMVIDSRSFLEYNTSNIQQSVNVCCSKLVKRRLQQDKIHVLDLLNQTCNIGADTSWDVIVYDQCSEDPSQLTSDNFVAVLLNKLSTTFNSVAFLKGGFLAFQASHPSLTENKTGSHRCSTLTSLSQPCMPVSNVGPTRILPFLYLGSQQDALNQELAQVNGISYMLNVSKTCPRPSFILDGHFHRIPVNDNYCEKLLPFFQEAFQFLDKVREANGCVLVHCLGGVSRSATLAIAYIMRYFRMSSDEAYR</sequence>
<comment type="caution">
    <text evidence="8">The sequence shown here is derived from an EMBL/GenBank/DDBJ whole genome shotgun (WGS) entry which is preliminary data.</text>
</comment>
<keyword evidence="3" id="KW-0378">Hydrolase</keyword>
<dbReference type="OrthoDB" id="426001at2759"/>
<feature type="domain" description="Rhodanese" evidence="7">
    <location>
        <begin position="75"/>
        <end position="188"/>
    </location>
</feature>
<dbReference type="InterPro" id="IPR000387">
    <property type="entry name" value="Tyr_Pase_dom"/>
</dbReference>
<dbReference type="InterPro" id="IPR008343">
    <property type="entry name" value="MKP"/>
</dbReference>
<keyword evidence="9" id="KW-1185">Reference proteome</keyword>
<gene>
    <name evidence="8" type="ORF">CUNI_LOCUS4600</name>
</gene>
<dbReference type="PROSITE" id="PS00383">
    <property type="entry name" value="TYR_PHOSPHATASE_1"/>
    <property type="match status" value="1"/>
</dbReference>
<feature type="domain" description="Tyrosine-protein phosphatase" evidence="5">
    <location>
        <begin position="213"/>
        <end position="327"/>
    </location>
</feature>
<dbReference type="InterPro" id="IPR020422">
    <property type="entry name" value="TYR_PHOSPHATASE_DUAL_dom"/>
</dbReference>
<feature type="non-terminal residue" evidence="8">
    <location>
        <position position="327"/>
    </location>
</feature>
<dbReference type="AlphaFoldDB" id="A0A8S3YTW4"/>
<evidence type="ECO:0000313" key="8">
    <source>
        <dbReference type="EMBL" id="CAG5119042.1"/>
    </source>
</evidence>
<evidence type="ECO:0000256" key="3">
    <source>
        <dbReference type="ARBA" id="ARBA00022801"/>
    </source>
</evidence>
<dbReference type="PROSITE" id="PS50056">
    <property type="entry name" value="TYR_PHOSPHATASE_2"/>
    <property type="match status" value="1"/>
</dbReference>
<comment type="similarity">
    <text evidence="1">Belongs to the protein-tyrosine phosphatase family. Non-receptor class dual specificity subfamily.</text>
</comment>
<dbReference type="FunFam" id="3.40.250.10:FF:000020">
    <property type="entry name" value="Dual specificity protein phosphatase 8"/>
    <property type="match status" value="1"/>
</dbReference>
<dbReference type="SUPFAM" id="SSF52799">
    <property type="entry name" value="(Phosphotyrosine protein) phosphatases II"/>
    <property type="match status" value="1"/>
</dbReference>
<dbReference type="InterPro" id="IPR036873">
    <property type="entry name" value="Rhodanese-like_dom_sf"/>
</dbReference>
<dbReference type="EMBL" id="CAJHNH020000646">
    <property type="protein sequence ID" value="CAG5119042.1"/>
    <property type="molecule type" value="Genomic_DNA"/>
</dbReference>
<dbReference type="Gene3D" id="3.90.190.10">
    <property type="entry name" value="Protein tyrosine phosphatase superfamily"/>
    <property type="match status" value="1"/>
</dbReference>
<evidence type="ECO:0000256" key="1">
    <source>
        <dbReference type="ARBA" id="ARBA00008601"/>
    </source>
</evidence>
<dbReference type="EC" id="3.1.3.48" evidence="2"/>
<evidence type="ECO:0000259" key="5">
    <source>
        <dbReference type="PROSITE" id="PS50054"/>
    </source>
</evidence>
<evidence type="ECO:0000313" key="9">
    <source>
        <dbReference type="Proteomes" id="UP000678393"/>
    </source>
</evidence>
<dbReference type="Pfam" id="PF00782">
    <property type="entry name" value="DSPc"/>
    <property type="match status" value="1"/>
</dbReference>
<reference evidence="8" key="1">
    <citation type="submission" date="2021-04" db="EMBL/GenBank/DDBJ databases">
        <authorList>
            <consortium name="Molecular Ecology Group"/>
        </authorList>
    </citation>
    <scope>NUCLEOTIDE SEQUENCE</scope>
</reference>
<organism evidence="8 9">
    <name type="scientific">Candidula unifasciata</name>
    <dbReference type="NCBI Taxonomy" id="100452"/>
    <lineage>
        <taxon>Eukaryota</taxon>
        <taxon>Metazoa</taxon>
        <taxon>Spiralia</taxon>
        <taxon>Lophotrochozoa</taxon>
        <taxon>Mollusca</taxon>
        <taxon>Gastropoda</taxon>
        <taxon>Heterobranchia</taxon>
        <taxon>Euthyneura</taxon>
        <taxon>Panpulmonata</taxon>
        <taxon>Eupulmonata</taxon>
        <taxon>Stylommatophora</taxon>
        <taxon>Helicina</taxon>
        <taxon>Helicoidea</taxon>
        <taxon>Geomitridae</taxon>
        <taxon>Candidula</taxon>
    </lineage>
</organism>
<dbReference type="Proteomes" id="UP000678393">
    <property type="component" value="Unassembled WGS sequence"/>
</dbReference>
<dbReference type="SUPFAM" id="SSF52821">
    <property type="entry name" value="Rhodanese/Cell cycle control phosphatase"/>
    <property type="match status" value="1"/>
</dbReference>
<dbReference type="InterPro" id="IPR016130">
    <property type="entry name" value="Tyr_Pase_AS"/>
</dbReference>
<name>A0A8S3YTW4_9EUPU</name>